<dbReference type="AlphaFoldDB" id="A0A0A1MQ69"/>
<dbReference type="Proteomes" id="UP000242381">
    <property type="component" value="Unassembled WGS sequence"/>
</dbReference>
<evidence type="ECO:0000313" key="2">
    <source>
        <dbReference type="EMBL" id="ORE20943.1"/>
    </source>
</evidence>
<dbReference type="InterPro" id="IPR021109">
    <property type="entry name" value="Peptidase_aspartic_dom_sf"/>
</dbReference>
<evidence type="ECO:0000313" key="3">
    <source>
        <dbReference type="Proteomes" id="UP000242381"/>
    </source>
</evidence>
<name>A0A0A1MQ69_RHIZD</name>
<dbReference type="VEuPathDB" id="FungiDB:BCV72DRAFT_139486"/>
<feature type="region of interest" description="Disordered" evidence="1">
    <location>
        <begin position="180"/>
        <end position="263"/>
    </location>
</feature>
<feature type="compositionally biased region" description="Polar residues" evidence="1">
    <location>
        <begin position="241"/>
        <end position="254"/>
    </location>
</feature>
<protein>
    <submittedName>
        <fullName evidence="2">Uncharacterized protein</fullName>
    </submittedName>
</protein>
<feature type="compositionally biased region" description="Basic and acidic residues" evidence="1">
    <location>
        <begin position="180"/>
        <end position="230"/>
    </location>
</feature>
<sequence length="408" mass="46411">MSKRRRMTKQKTKNATKEMTGNYVPVQLEQAELAKQLERYIVEFETKVDQLKYKLLDKELVILFVANLHPRWKRLLEPIEHTFQHWKDAASIAVYHCVKVSALLGSERTDKSPLFTSQESIDILRSGYFASETHPDIERHPRESSIQHLIGTSTTALMPKQPATPSPPLLTTEMATVYSEKNKIKEKDNEKMTPREHTRKSDAKEDKHKQDKKEVQKTEKKKSAQDDKSTKSKQTISSTTRNDNSIIETNNKTCNDSDSKENDTKDGNICYKVPECYKGVNLMFLELTINGKTVKGLLSKLSWGCSAISIDCVKRLGLNLSTSNLFCINTDFGVVNSLGFVKLPISHPAEPNIKSELITQVVPSIYNGKVELILGSDFFFKFKPTLNIKKRAIRFLDREASYIVHGLT</sequence>
<evidence type="ECO:0000256" key="1">
    <source>
        <dbReference type="SAM" id="MobiDB-lite"/>
    </source>
</evidence>
<dbReference type="Gene3D" id="2.40.70.10">
    <property type="entry name" value="Acid Proteases"/>
    <property type="match status" value="1"/>
</dbReference>
<accession>A0A0A1MQ69</accession>
<organism evidence="2 3">
    <name type="scientific">Rhizopus microsporus</name>
    <dbReference type="NCBI Taxonomy" id="58291"/>
    <lineage>
        <taxon>Eukaryota</taxon>
        <taxon>Fungi</taxon>
        <taxon>Fungi incertae sedis</taxon>
        <taxon>Mucoromycota</taxon>
        <taxon>Mucoromycotina</taxon>
        <taxon>Mucoromycetes</taxon>
        <taxon>Mucorales</taxon>
        <taxon>Mucorineae</taxon>
        <taxon>Rhizopodaceae</taxon>
        <taxon>Rhizopus</taxon>
    </lineage>
</organism>
<gene>
    <name evidence="2" type="ORF">BCV71DRAFT_68922</name>
</gene>
<proteinExistence type="predicted"/>
<dbReference type="EMBL" id="KV921286">
    <property type="protein sequence ID" value="ORE20943.1"/>
    <property type="molecule type" value="Genomic_DNA"/>
</dbReference>
<reference evidence="2 3" key="1">
    <citation type="journal article" date="2016" name="Proc. Natl. Acad. Sci. U.S.A.">
        <title>Lipid metabolic changes in an early divergent fungus govern the establishment of a mutualistic symbiosis with endobacteria.</title>
        <authorList>
            <person name="Lastovetsky O.A."/>
            <person name="Gaspar M.L."/>
            <person name="Mondo S.J."/>
            <person name="LaButti K.M."/>
            <person name="Sandor L."/>
            <person name="Grigoriev I.V."/>
            <person name="Henry S.A."/>
            <person name="Pawlowska T.E."/>
        </authorList>
    </citation>
    <scope>NUCLEOTIDE SEQUENCE [LARGE SCALE GENOMIC DNA]</scope>
    <source>
        <strain evidence="2 3">ATCC 11559</strain>
    </source>
</reference>
<dbReference type="OMA" id="CINTDFG"/>